<gene>
    <name evidence="1" type="ORF">LTS18_008813</name>
</gene>
<evidence type="ECO:0000313" key="1">
    <source>
        <dbReference type="EMBL" id="KAK3060316.1"/>
    </source>
</evidence>
<dbReference type="Proteomes" id="UP001186974">
    <property type="component" value="Unassembled WGS sequence"/>
</dbReference>
<organism evidence="1 2">
    <name type="scientific">Coniosporium uncinatum</name>
    <dbReference type="NCBI Taxonomy" id="93489"/>
    <lineage>
        <taxon>Eukaryota</taxon>
        <taxon>Fungi</taxon>
        <taxon>Dikarya</taxon>
        <taxon>Ascomycota</taxon>
        <taxon>Pezizomycotina</taxon>
        <taxon>Dothideomycetes</taxon>
        <taxon>Dothideomycetes incertae sedis</taxon>
        <taxon>Coniosporium</taxon>
    </lineage>
</organism>
<reference evidence="1" key="1">
    <citation type="submission" date="2024-09" db="EMBL/GenBank/DDBJ databases">
        <title>Black Yeasts Isolated from many extreme environments.</title>
        <authorList>
            <person name="Coleine C."/>
            <person name="Stajich J.E."/>
            <person name="Selbmann L."/>
        </authorList>
    </citation>
    <scope>NUCLEOTIDE SEQUENCE</scope>
    <source>
        <strain evidence="1">CCFEE 5737</strain>
    </source>
</reference>
<keyword evidence="2" id="KW-1185">Reference proteome</keyword>
<protein>
    <submittedName>
        <fullName evidence="1">Uncharacterized protein</fullName>
    </submittedName>
</protein>
<name>A0ACC3D142_9PEZI</name>
<comment type="caution">
    <text evidence="1">The sequence shown here is derived from an EMBL/GenBank/DDBJ whole genome shotgun (WGS) entry which is preliminary data.</text>
</comment>
<accession>A0ACC3D142</accession>
<proteinExistence type="predicted"/>
<sequence length="327" mass="36292">MPKTALITGGTGLLGREVVKAFKRAGWMAIGTGLTRANPPDILMLDLLQEEDIEKVLSDAKPDVVVHCAANRFPDQCTKDPTQARSLNATSTSHLAAHCHAKNVLLIYISTDYVFSGAPGEAPYRPSSPPSPTNVYGQTKREGEETVLQQAPYAGGKGLAVVLRVPILYGHIGDEDPSAGAVNVLVKQIWKSQYGQKIKMDHYAQRYPTATEDVARICVDVSKLYLEKQRVDQAEHLPRILHFSAEERMTKWEMCEVLAEILGLPLGGVEAWDPSRDDVEKSERGEEVTVRPYDCHLDTGVLKELEVDVTAMSFKDWWKRELLGNKR</sequence>
<dbReference type="EMBL" id="JAWDJW010008673">
    <property type="protein sequence ID" value="KAK3060316.1"/>
    <property type="molecule type" value="Genomic_DNA"/>
</dbReference>
<evidence type="ECO:0000313" key="2">
    <source>
        <dbReference type="Proteomes" id="UP001186974"/>
    </source>
</evidence>